<dbReference type="EMBL" id="FXAC01000001">
    <property type="protein sequence ID" value="SME87944.1"/>
    <property type="molecule type" value="Genomic_DNA"/>
</dbReference>
<sequence>MQWLQENVEAAGQTVQALLLMLGGAIPFIESYGASAVGVLAGIHPVMAVLFAVIGNIVSMTLLVLFAERVRKFFTRNRDERKEPSKRQQRFVRMFEKYGVAGVSILGQAVLPSQITSSMMAGAGVAKGKIIFWQCISIVLWGVLFAGLASAGLSVITGVS</sequence>
<keyword evidence="1" id="KW-0472">Membrane</keyword>
<gene>
    <name evidence="2" type="ORF">SAMN06296028_1014</name>
</gene>
<protein>
    <submittedName>
        <fullName evidence="2">Putative small multi-drug export protein</fullName>
    </submittedName>
</protein>
<reference evidence="3" key="1">
    <citation type="submission" date="2017-04" db="EMBL/GenBank/DDBJ databases">
        <authorList>
            <person name="Varghese N."/>
            <person name="Submissions S."/>
        </authorList>
    </citation>
    <scope>NUCLEOTIDE SEQUENCE [LARGE SCALE GENOMIC DNA]</scope>
    <source>
        <strain evidence="3">NIO-1021</strain>
    </source>
</reference>
<feature type="transmembrane region" description="Helical" evidence="1">
    <location>
        <begin position="131"/>
        <end position="156"/>
    </location>
</feature>
<evidence type="ECO:0000313" key="2">
    <source>
        <dbReference type="EMBL" id="SME87944.1"/>
    </source>
</evidence>
<keyword evidence="1" id="KW-1133">Transmembrane helix</keyword>
<proteinExistence type="predicted"/>
<keyword evidence="3" id="KW-1185">Reference proteome</keyword>
<dbReference type="Pfam" id="PF06695">
    <property type="entry name" value="Sm_multidrug_ex"/>
    <property type="match status" value="1"/>
</dbReference>
<dbReference type="Proteomes" id="UP000192929">
    <property type="component" value="Unassembled WGS sequence"/>
</dbReference>
<dbReference type="RefSeq" id="WP_085105858.1">
    <property type="nucleotide sequence ID" value="NZ_FXAC01000001.1"/>
</dbReference>
<dbReference type="InterPro" id="IPR009577">
    <property type="entry name" value="Sm_multidrug_ex"/>
</dbReference>
<organism evidence="2 3">
    <name type="scientific">Kocuria marina subsp. indica</name>
    <dbReference type="NCBI Taxonomy" id="1049583"/>
    <lineage>
        <taxon>Bacteria</taxon>
        <taxon>Bacillati</taxon>
        <taxon>Actinomycetota</taxon>
        <taxon>Actinomycetes</taxon>
        <taxon>Micrococcales</taxon>
        <taxon>Micrococcaceae</taxon>
        <taxon>Kocuria</taxon>
    </lineage>
</organism>
<dbReference type="AlphaFoldDB" id="A0A1X7C1P3"/>
<feature type="transmembrane region" description="Helical" evidence="1">
    <location>
        <begin position="91"/>
        <end position="111"/>
    </location>
</feature>
<evidence type="ECO:0000256" key="1">
    <source>
        <dbReference type="SAM" id="Phobius"/>
    </source>
</evidence>
<evidence type="ECO:0000313" key="3">
    <source>
        <dbReference type="Proteomes" id="UP000192929"/>
    </source>
</evidence>
<name>A0A1X7C1P3_9MICC</name>
<accession>A0A1X7C1P3</accession>
<feature type="transmembrane region" description="Helical" evidence="1">
    <location>
        <begin position="49"/>
        <end position="70"/>
    </location>
</feature>
<keyword evidence="1" id="KW-0812">Transmembrane</keyword>